<dbReference type="InterPro" id="IPR027417">
    <property type="entry name" value="P-loop_NTPase"/>
</dbReference>
<evidence type="ECO:0000256" key="2">
    <source>
        <dbReference type="ARBA" id="ARBA00022840"/>
    </source>
</evidence>
<dbReference type="PROSITE" id="PS51880">
    <property type="entry name" value="TGS"/>
    <property type="match status" value="1"/>
</dbReference>
<dbReference type="Gene3D" id="3.40.50.300">
    <property type="entry name" value="P-loop containing nucleotide triphosphate hydrolases"/>
    <property type="match status" value="1"/>
</dbReference>
<dbReference type="AlphaFoldDB" id="A0A518GZ72"/>
<dbReference type="GO" id="GO:0005524">
    <property type="term" value="F:ATP binding"/>
    <property type="evidence" value="ECO:0007669"/>
    <property type="project" value="UniProtKB-KW"/>
</dbReference>
<dbReference type="SUPFAM" id="SSF81271">
    <property type="entry name" value="TGS-like"/>
    <property type="match status" value="1"/>
</dbReference>
<dbReference type="SUPFAM" id="SSF52540">
    <property type="entry name" value="P-loop containing nucleoside triphosphate hydrolases"/>
    <property type="match status" value="1"/>
</dbReference>
<evidence type="ECO:0000313" key="5">
    <source>
        <dbReference type="Proteomes" id="UP000317835"/>
    </source>
</evidence>
<reference evidence="4 5" key="1">
    <citation type="submission" date="2019-02" db="EMBL/GenBank/DDBJ databases">
        <title>Deep-cultivation of Planctomycetes and their phenomic and genomic characterization uncovers novel biology.</title>
        <authorList>
            <person name="Wiegand S."/>
            <person name="Jogler M."/>
            <person name="Boedeker C."/>
            <person name="Pinto D."/>
            <person name="Vollmers J."/>
            <person name="Rivas-Marin E."/>
            <person name="Kohn T."/>
            <person name="Peeters S.H."/>
            <person name="Heuer A."/>
            <person name="Rast P."/>
            <person name="Oberbeckmann S."/>
            <person name="Bunk B."/>
            <person name="Jeske O."/>
            <person name="Meyerdierks A."/>
            <person name="Storesund J.E."/>
            <person name="Kallscheuer N."/>
            <person name="Luecker S."/>
            <person name="Lage O.M."/>
            <person name="Pohl T."/>
            <person name="Merkel B.J."/>
            <person name="Hornburger P."/>
            <person name="Mueller R.-W."/>
            <person name="Bruemmer F."/>
            <person name="Labrenz M."/>
            <person name="Spormann A.M."/>
            <person name="Op den Camp H."/>
            <person name="Overmann J."/>
            <person name="Amann R."/>
            <person name="Jetten M.S.M."/>
            <person name="Mascher T."/>
            <person name="Medema M.H."/>
            <person name="Devos D.P."/>
            <person name="Kaster A.-K."/>
            <person name="Ovreas L."/>
            <person name="Rohde M."/>
            <person name="Galperin M.Y."/>
            <person name="Jogler C."/>
        </authorList>
    </citation>
    <scope>NUCLEOTIDE SEQUENCE [LARGE SCALE GENOMIC DNA]</scope>
    <source>
        <strain evidence="4 5">ElP</strain>
    </source>
</reference>
<dbReference type="InterPro" id="IPR006073">
    <property type="entry name" value="GTP-bd"/>
</dbReference>
<evidence type="ECO:0000256" key="1">
    <source>
        <dbReference type="ARBA" id="ARBA00022741"/>
    </source>
</evidence>
<dbReference type="PANTHER" id="PTHR23305">
    <property type="entry name" value="OBG GTPASE FAMILY"/>
    <property type="match status" value="1"/>
</dbReference>
<proteinExistence type="predicted"/>
<dbReference type="InterPro" id="IPR013029">
    <property type="entry name" value="YchF_C"/>
</dbReference>
<dbReference type="Pfam" id="PF06071">
    <property type="entry name" value="YchF-GTPase_C"/>
    <property type="match status" value="1"/>
</dbReference>
<dbReference type="RefSeq" id="WP_145268260.1">
    <property type="nucleotide sequence ID" value="NZ_CP036426.1"/>
</dbReference>
<dbReference type="PRINTS" id="PR00326">
    <property type="entry name" value="GTP1OBG"/>
</dbReference>
<keyword evidence="2" id="KW-0067">ATP-binding</keyword>
<accession>A0A518GZ72</accession>
<evidence type="ECO:0000259" key="3">
    <source>
        <dbReference type="PROSITE" id="PS51880"/>
    </source>
</evidence>
<dbReference type="InterPro" id="IPR023192">
    <property type="entry name" value="TGS-like_dom_sf"/>
</dbReference>
<keyword evidence="5" id="KW-1185">Reference proteome</keyword>
<gene>
    <name evidence="4" type="primary">ychF</name>
    <name evidence="4" type="ORF">ElP_17120</name>
</gene>
<dbReference type="Gene3D" id="1.10.150.300">
    <property type="entry name" value="TGS-like domain"/>
    <property type="match status" value="1"/>
</dbReference>
<dbReference type="InterPro" id="IPR012676">
    <property type="entry name" value="TGS-like"/>
</dbReference>
<dbReference type="Gene3D" id="3.10.20.30">
    <property type="match status" value="1"/>
</dbReference>
<name>A0A518GZ72_9BACT</name>
<feature type="domain" description="TGS" evidence="3">
    <location>
        <begin position="256"/>
        <end position="339"/>
    </location>
</feature>
<dbReference type="KEGG" id="tpla:ElP_17120"/>
<dbReference type="OrthoDB" id="9807318at2"/>
<protein>
    <submittedName>
        <fullName evidence="4">Ribosome-binding ATPase YchF</fullName>
    </submittedName>
</protein>
<evidence type="ECO:0000313" key="4">
    <source>
        <dbReference type="EMBL" id="QDV33832.1"/>
    </source>
</evidence>
<dbReference type="EMBL" id="CP036426">
    <property type="protein sequence ID" value="QDV33832.1"/>
    <property type="molecule type" value="Genomic_DNA"/>
</dbReference>
<dbReference type="InterPro" id="IPR004095">
    <property type="entry name" value="TGS"/>
</dbReference>
<dbReference type="GO" id="GO:0005525">
    <property type="term" value="F:GTP binding"/>
    <property type="evidence" value="ECO:0007669"/>
    <property type="project" value="InterPro"/>
</dbReference>
<organism evidence="4 5">
    <name type="scientific">Tautonia plasticadhaerens</name>
    <dbReference type="NCBI Taxonomy" id="2527974"/>
    <lineage>
        <taxon>Bacteria</taxon>
        <taxon>Pseudomonadati</taxon>
        <taxon>Planctomycetota</taxon>
        <taxon>Planctomycetia</taxon>
        <taxon>Isosphaerales</taxon>
        <taxon>Isosphaeraceae</taxon>
        <taxon>Tautonia</taxon>
    </lineage>
</organism>
<dbReference type="FunFam" id="3.10.20.30:FF:000001">
    <property type="entry name" value="Ribosome-binding ATPase YchF"/>
    <property type="match status" value="1"/>
</dbReference>
<sequence>MQAGLVGFAGSGKSTLFQLLTGVSPDPGKVQQGQVGIAVLNDPRIDDLAAMYSPKKVTRANVEFLDTPGLLPGGSGDNPQRLALIRKGDALVVVINGFAAGGDPATELAHFRDELVFADLSVLTKRSETLESQVKKPRPDRDALTKELDVVRRCAAALEAGQVVGDLDLTEEEKKPMRSFGLLTDKALVVVVNAPQGEGVPGGVSESAPDALAIDAQLELELGQMSPEERAGFMEEWGIEELGRDRIIRAAYDAVGILTFFTAGEPEVRGWNLERGGSAVDAAGKIHTDLARGFIRAEVTAFEDLKRAGSEKEAKAQNLQRLEGKAYIVQDGDVMYFRSSI</sequence>
<dbReference type="PANTHER" id="PTHR23305:SF18">
    <property type="entry name" value="OBG-TYPE G DOMAIN-CONTAINING PROTEIN"/>
    <property type="match status" value="1"/>
</dbReference>
<dbReference type="InterPro" id="IPR012675">
    <property type="entry name" value="Beta-grasp_dom_sf"/>
</dbReference>
<dbReference type="GO" id="GO:0016887">
    <property type="term" value="F:ATP hydrolysis activity"/>
    <property type="evidence" value="ECO:0007669"/>
    <property type="project" value="TreeGrafter"/>
</dbReference>
<dbReference type="Proteomes" id="UP000317835">
    <property type="component" value="Chromosome"/>
</dbReference>
<keyword evidence="1" id="KW-0547">Nucleotide-binding</keyword>
<dbReference type="Pfam" id="PF01926">
    <property type="entry name" value="MMR_HSR1"/>
    <property type="match status" value="1"/>
</dbReference>
<dbReference type="GO" id="GO:0005737">
    <property type="term" value="C:cytoplasm"/>
    <property type="evidence" value="ECO:0007669"/>
    <property type="project" value="TreeGrafter"/>
</dbReference>